<dbReference type="Proteomes" id="UP000092578">
    <property type="component" value="Unassembled WGS sequence"/>
</dbReference>
<protein>
    <submittedName>
        <fullName evidence="1">Uncharacterized protein</fullName>
    </submittedName>
</protein>
<name>A0A1B9AU77_9BACI</name>
<gene>
    <name evidence="1" type="ORF">A8F95_08145</name>
</gene>
<proteinExistence type="predicted"/>
<organism evidence="1 2">
    <name type="scientific">Pseudobacillus wudalianchiensis</name>
    <dbReference type="NCBI Taxonomy" id="1743143"/>
    <lineage>
        <taxon>Bacteria</taxon>
        <taxon>Bacillati</taxon>
        <taxon>Bacillota</taxon>
        <taxon>Bacilli</taxon>
        <taxon>Bacillales</taxon>
        <taxon>Bacillaceae</taxon>
        <taxon>Pseudobacillus</taxon>
    </lineage>
</organism>
<dbReference type="RefSeq" id="WP_065410665.1">
    <property type="nucleotide sequence ID" value="NZ_MAYT01000023.1"/>
</dbReference>
<accession>A0A1B9AU77</accession>
<dbReference type="AlphaFoldDB" id="A0A1B9AU77"/>
<comment type="caution">
    <text evidence="1">The sequence shown here is derived from an EMBL/GenBank/DDBJ whole genome shotgun (WGS) entry which is preliminary data.</text>
</comment>
<dbReference type="EMBL" id="MAYT01000023">
    <property type="protein sequence ID" value="OCA87218.1"/>
    <property type="molecule type" value="Genomic_DNA"/>
</dbReference>
<evidence type="ECO:0000313" key="1">
    <source>
        <dbReference type="EMBL" id="OCA87218.1"/>
    </source>
</evidence>
<reference evidence="2" key="1">
    <citation type="submission" date="2016-05" db="EMBL/GenBank/DDBJ databases">
        <authorList>
            <person name="Liu B."/>
            <person name="Wang J."/>
            <person name="Zhu Y."/>
            <person name="Liu G."/>
            <person name="Chen Q."/>
            <person name="Chen Z."/>
            <person name="Lan J."/>
            <person name="Che J."/>
            <person name="Ge C."/>
            <person name="Shi H."/>
            <person name="Pan Z."/>
            <person name="Liu X."/>
        </authorList>
    </citation>
    <scope>NUCLEOTIDE SEQUENCE [LARGE SCALE GENOMIC DNA]</scope>
    <source>
        <strain evidence="2">FJAT-27215</strain>
    </source>
</reference>
<keyword evidence="2" id="KW-1185">Reference proteome</keyword>
<evidence type="ECO:0000313" key="2">
    <source>
        <dbReference type="Proteomes" id="UP000092578"/>
    </source>
</evidence>
<sequence length="185" mass="21637">MERTAYRGVSYGEAQRVVLNQKYERNELREFNNRVAARSLFGQGIYLINDPALAAQYAFCHAEVEGDESAVVLSQKICFQNPFILNYQFSEARLRKEALRWKYAGKHFPDPTDDQSPLELFKQIGNTIKEFLLSRSNDGIIYHIDDEIIYYVLYDQEKQIKDIKVELVFKIQDSHPGKRINELHL</sequence>